<keyword evidence="2" id="KW-1185">Reference proteome</keyword>
<dbReference type="RefSeq" id="WP_013136673.1">
    <property type="nucleotide sequence ID" value="NC_014166.1"/>
</dbReference>
<dbReference type="AlphaFoldDB" id="D5V7A8"/>
<evidence type="ECO:0000313" key="1">
    <source>
        <dbReference type="EMBL" id="ADG94528.1"/>
    </source>
</evidence>
<gene>
    <name evidence="1" type="ordered locus">Arnit_2880</name>
</gene>
<dbReference type="HOGENOM" id="CLU_1014286_0_0_7"/>
<dbReference type="Proteomes" id="UP000000939">
    <property type="component" value="Chromosome"/>
</dbReference>
<dbReference type="EMBL" id="CP001999">
    <property type="protein sequence ID" value="ADG94528.1"/>
    <property type="molecule type" value="Genomic_DNA"/>
</dbReference>
<organism evidence="1 2">
    <name type="scientific">Arcobacter nitrofigilis (strain ATCC 33309 / DSM 7299 / CCUG 15893 / LMG 7604 / NCTC 12251 / CI)</name>
    <name type="common">Campylobacter nitrofigilis</name>
    <dbReference type="NCBI Taxonomy" id="572480"/>
    <lineage>
        <taxon>Bacteria</taxon>
        <taxon>Pseudomonadati</taxon>
        <taxon>Campylobacterota</taxon>
        <taxon>Epsilonproteobacteria</taxon>
        <taxon>Campylobacterales</taxon>
        <taxon>Arcobacteraceae</taxon>
        <taxon>Arcobacter</taxon>
    </lineage>
</organism>
<evidence type="ECO:0000313" key="2">
    <source>
        <dbReference type="Proteomes" id="UP000000939"/>
    </source>
</evidence>
<dbReference type="KEGG" id="ant:Arnit_2880"/>
<reference evidence="1 2" key="1">
    <citation type="journal article" date="2010" name="Stand. Genomic Sci.">
        <title>Complete genome sequence of Arcobacter nitrofigilis type strain (CI).</title>
        <authorList>
            <person name="Pati A."/>
            <person name="Gronow S."/>
            <person name="Lapidus A."/>
            <person name="Copeland A."/>
            <person name="Glavina Del Rio T."/>
            <person name="Nolan M."/>
            <person name="Lucas S."/>
            <person name="Tice H."/>
            <person name="Cheng J.F."/>
            <person name="Han C."/>
            <person name="Chertkov O."/>
            <person name="Bruce D."/>
            <person name="Tapia R."/>
            <person name="Goodwin L."/>
            <person name="Pitluck S."/>
            <person name="Liolios K."/>
            <person name="Ivanova N."/>
            <person name="Mavromatis K."/>
            <person name="Chen A."/>
            <person name="Palaniappan K."/>
            <person name="Land M."/>
            <person name="Hauser L."/>
            <person name="Chang Y.J."/>
            <person name="Jeffries C.D."/>
            <person name="Detter J.C."/>
            <person name="Rohde M."/>
            <person name="Goker M."/>
            <person name="Bristow J."/>
            <person name="Eisen J.A."/>
            <person name="Markowitz V."/>
            <person name="Hugenholtz P."/>
            <person name="Klenk H.P."/>
            <person name="Kyrpides N.C."/>
        </authorList>
    </citation>
    <scope>NUCLEOTIDE SEQUENCE [LARGE SCALE GENOMIC DNA]</scope>
    <source>
        <strain evidence="2">ATCC 33309 / DSM 7299 / CCUG 15893 / LMG 7604 / NCTC 12251 / CI</strain>
    </source>
</reference>
<accession>D5V7A8</accession>
<sequence length="274" mass="31697" precursor="true">MNIYIYGKQNFKKDIKDELSRSLIDYKLEGKGLIQEVQSLSTLKELIEDNSDDVFLIDDAKIIKENLINSKIKFLKPKDGIEQEYLKNKGIEDFSVDSIHDISRYILKKMKDLNLDDDIDESDEGREIHDSITNIVNDAYESENLDEDYELSDDLKDLLSQDEEEIINKDEEMIENNEEAIVENEPKESTEQLSSLEDMDEYINLEDITSLDELSEDDILSVFSGKEIKPKVAKKIETKAKEMSIKLDNPNDIKEFLSKLLESKALEITVKIKE</sequence>
<proteinExistence type="predicted"/>
<protein>
    <submittedName>
        <fullName evidence="1">Uncharacterized protein</fullName>
    </submittedName>
</protein>
<name>D5V7A8_ARCNC</name>
<dbReference type="OrthoDB" id="5349106at2"/>
<dbReference type="STRING" id="572480.Arnit_2880"/>